<dbReference type="AlphaFoldDB" id="A0A8S9X2W3"/>
<dbReference type="GO" id="GO:0035098">
    <property type="term" value="C:ESC/E(Z) complex"/>
    <property type="evidence" value="ECO:0007669"/>
    <property type="project" value="TreeGrafter"/>
</dbReference>
<evidence type="ECO:0000259" key="9">
    <source>
        <dbReference type="Pfam" id="PF09733"/>
    </source>
</evidence>
<evidence type="ECO:0000259" key="10">
    <source>
        <dbReference type="Pfam" id="PF23320"/>
    </source>
</evidence>
<comment type="caution">
    <text evidence="11">The sequence shown here is derived from an EMBL/GenBank/DDBJ whole genome shotgun (WGS) entry which is preliminary data.</text>
</comment>
<evidence type="ECO:0000313" key="11">
    <source>
        <dbReference type="EMBL" id="KAF6203317.1"/>
    </source>
</evidence>
<evidence type="ECO:0000313" key="12">
    <source>
        <dbReference type="Proteomes" id="UP000466442"/>
    </source>
</evidence>
<evidence type="ECO:0000256" key="3">
    <source>
        <dbReference type="ARBA" id="ARBA00022771"/>
    </source>
</evidence>
<dbReference type="Proteomes" id="UP000466442">
    <property type="component" value="Unassembled WGS sequence"/>
</dbReference>
<dbReference type="PANTHER" id="PTHR22597">
    <property type="entry name" value="POLYCOMB GROUP PROTEIN"/>
    <property type="match status" value="1"/>
</dbReference>
<feature type="domain" description="Polycomb protein SUZ12-like zinc finger" evidence="10">
    <location>
        <begin position="343"/>
        <end position="411"/>
    </location>
</feature>
<dbReference type="InterPro" id="IPR057540">
    <property type="entry name" value="Znf_SUZ12"/>
</dbReference>
<evidence type="ECO:0000256" key="6">
    <source>
        <dbReference type="ARBA" id="ARBA00023015"/>
    </source>
</evidence>
<reference evidence="11" key="1">
    <citation type="journal article" date="2021" name="Mol. Ecol. Resour.">
        <title>Apolygus lucorum genome provides insights into omnivorousness and mesophyll feeding.</title>
        <authorList>
            <person name="Liu Y."/>
            <person name="Liu H."/>
            <person name="Wang H."/>
            <person name="Huang T."/>
            <person name="Liu B."/>
            <person name="Yang B."/>
            <person name="Yin L."/>
            <person name="Li B."/>
            <person name="Zhang Y."/>
            <person name="Zhang S."/>
            <person name="Jiang F."/>
            <person name="Zhang X."/>
            <person name="Ren Y."/>
            <person name="Wang B."/>
            <person name="Wang S."/>
            <person name="Lu Y."/>
            <person name="Wu K."/>
            <person name="Fan W."/>
            <person name="Wang G."/>
        </authorList>
    </citation>
    <scope>NUCLEOTIDE SEQUENCE</scope>
    <source>
        <strain evidence="11">12Hb</strain>
    </source>
</reference>
<dbReference type="OrthoDB" id="166746at2759"/>
<keyword evidence="12" id="KW-1185">Reference proteome</keyword>
<comment type="similarity">
    <text evidence="1">Belongs to the VEFS (VRN2-EMF2-FIS2-SU(Z)12) family.</text>
</comment>
<feature type="region of interest" description="Disordered" evidence="8">
    <location>
        <begin position="612"/>
        <end position="644"/>
    </location>
</feature>
<evidence type="ECO:0000256" key="1">
    <source>
        <dbReference type="ARBA" id="ARBA00007416"/>
    </source>
</evidence>
<dbReference type="Pfam" id="PF23320">
    <property type="entry name" value="Zn_SUZ12"/>
    <property type="match status" value="1"/>
</dbReference>
<sequence length="644" mass="74556">MPPKRREKEVEASKNIKTEATGDHELFLNAFEKPTQIYRYLRNRSLVKPYFLHRNLTYMQHRMTRRKKNGKKISPDNLLEIVQTKQLQQKSNDLRTSGYLTLTYLGFYNQNNLVPKEPVKLETILLKVCHQKRKELSHAVLKVSLGTSYVAYNPSDENPPPKVPTVSIPAESFYYCGPKVKSSTILLRIVTNSAEHVMTSNSGESEPNPKKIRLSKDSNETVEFGMDLVVFDKHQRCSLKEGQYEFLLSEIDKRSNNERCTRISTSFSSWEDLGEDKDMSKQHFSSFENISKGPTLKFHLQWAKEPVTSIVDRPPAFIPSPDEPVKPKIENNNVVETKFQESKTIIYQFSYNNSKSHQHTEASNDLICPWCWLNCITVFSLLWHLKLCHPRFNFHFTQVNKGMKIEVSLNENYDGSYSGCPTNPPRPGRPVKRTSLTHVMVCHPKRTKMKSLSELTDLEENDHENHRPYITGHNRLYHHATTCLPINPKEMDIDSEDEMDPRWLKQKTMMMIDEFTDVNEGEKELMKMWNLHVMKHGFVGDCQVPLACFMFLEEKGEELLRKNLYRNFVMHMSLLFDYGLVQLQESWQLQKEHWNAVDQKPVVDLCESVKSPGIGVNAGDSGQRRKPNSEKKPTPKKSNSSVNG</sequence>
<dbReference type="GO" id="GO:0031490">
    <property type="term" value="F:chromatin DNA binding"/>
    <property type="evidence" value="ECO:0007669"/>
    <property type="project" value="TreeGrafter"/>
</dbReference>
<proteinExistence type="inferred from homology"/>
<keyword evidence="7" id="KW-0804">Transcription</keyword>
<evidence type="ECO:0000256" key="8">
    <source>
        <dbReference type="SAM" id="MobiDB-lite"/>
    </source>
</evidence>
<dbReference type="PANTHER" id="PTHR22597:SF0">
    <property type="entry name" value="POLYCOMB PROTEIN SUZ12"/>
    <property type="match status" value="1"/>
</dbReference>
<dbReference type="GO" id="GO:0006325">
    <property type="term" value="P:chromatin organization"/>
    <property type="evidence" value="ECO:0007669"/>
    <property type="project" value="UniProtKB-KW"/>
</dbReference>
<evidence type="ECO:0000256" key="5">
    <source>
        <dbReference type="ARBA" id="ARBA00022853"/>
    </source>
</evidence>
<protein>
    <recommendedName>
        <fullName evidence="13">Polycomb protein VEFS-Box domain-containing protein</fullName>
    </recommendedName>
</protein>
<feature type="domain" description="Polycomb protein VEFS-Box" evidence="9">
    <location>
        <begin position="466"/>
        <end position="584"/>
    </location>
</feature>
<dbReference type="CDD" id="cd21740">
    <property type="entry name" value="C2_II_SUZ12"/>
    <property type="match status" value="1"/>
</dbReference>
<keyword evidence="2" id="KW-0479">Metal-binding</keyword>
<gene>
    <name evidence="11" type="ORF">GE061_003735</name>
</gene>
<keyword evidence="3" id="KW-0863">Zinc-finger</keyword>
<keyword evidence="4" id="KW-0862">Zinc</keyword>
<dbReference type="Pfam" id="PF09733">
    <property type="entry name" value="VEFS-Box"/>
    <property type="match status" value="1"/>
</dbReference>
<dbReference type="GO" id="GO:0008270">
    <property type="term" value="F:zinc ion binding"/>
    <property type="evidence" value="ECO:0007669"/>
    <property type="project" value="UniProtKB-KW"/>
</dbReference>
<evidence type="ECO:0008006" key="13">
    <source>
        <dbReference type="Google" id="ProtNLM"/>
    </source>
</evidence>
<keyword evidence="6" id="KW-0805">Transcription regulation</keyword>
<evidence type="ECO:0000256" key="4">
    <source>
        <dbReference type="ARBA" id="ARBA00022833"/>
    </source>
</evidence>
<name>A0A8S9X2W3_APOLU</name>
<keyword evidence="5" id="KW-0156">Chromatin regulator</keyword>
<dbReference type="InterPro" id="IPR019135">
    <property type="entry name" value="Polycomb_protein_VEFS-Box"/>
</dbReference>
<dbReference type="EMBL" id="WIXP02000011">
    <property type="protein sequence ID" value="KAF6203317.1"/>
    <property type="molecule type" value="Genomic_DNA"/>
</dbReference>
<dbReference type="CDD" id="cd21750">
    <property type="entry name" value="ZnB-Zn_SUZ12"/>
    <property type="match status" value="1"/>
</dbReference>
<evidence type="ECO:0000256" key="7">
    <source>
        <dbReference type="ARBA" id="ARBA00023163"/>
    </source>
</evidence>
<organism evidence="11 12">
    <name type="scientific">Apolygus lucorum</name>
    <name type="common">Small green plant bug</name>
    <name type="synonym">Lygocoris lucorum</name>
    <dbReference type="NCBI Taxonomy" id="248454"/>
    <lineage>
        <taxon>Eukaryota</taxon>
        <taxon>Metazoa</taxon>
        <taxon>Ecdysozoa</taxon>
        <taxon>Arthropoda</taxon>
        <taxon>Hexapoda</taxon>
        <taxon>Insecta</taxon>
        <taxon>Pterygota</taxon>
        <taxon>Neoptera</taxon>
        <taxon>Paraneoptera</taxon>
        <taxon>Hemiptera</taxon>
        <taxon>Heteroptera</taxon>
        <taxon>Panheteroptera</taxon>
        <taxon>Cimicomorpha</taxon>
        <taxon>Miridae</taxon>
        <taxon>Mirini</taxon>
        <taxon>Apolygus</taxon>
    </lineage>
</organism>
<dbReference type="CDD" id="cd21551">
    <property type="entry name" value="VEFS-box_SUZ12"/>
    <property type="match status" value="1"/>
</dbReference>
<evidence type="ECO:0000256" key="2">
    <source>
        <dbReference type="ARBA" id="ARBA00022723"/>
    </source>
</evidence>
<accession>A0A8S9X2W3</accession>
<dbReference type="GO" id="GO:0016586">
    <property type="term" value="C:RSC-type complex"/>
    <property type="evidence" value="ECO:0007669"/>
    <property type="project" value="TreeGrafter"/>
</dbReference>